<dbReference type="SMART" id="SM00330">
    <property type="entry name" value="PIPKc"/>
    <property type="match status" value="1"/>
</dbReference>
<dbReference type="EMBL" id="LSRX01001619">
    <property type="protein sequence ID" value="OLP78390.1"/>
    <property type="molecule type" value="Genomic_DNA"/>
</dbReference>
<keyword evidence="6 9" id="KW-0067">ATP-binding</keyword>
<evidence type="ECO:0000256" key="4">
    <source>
        <dbReference type="ARBA" id="ARBA00022741"/>
    </source>
</evidence>
<dbReference type="InterPro" id="IPR027417">
    <property type="entry name" value="P-loop_NTPase"/>
</dbReference>
<evidence type="ECO:0000313" key="14">
    <source>
        <dbReference type="Proteomes" id="UP000186817"/>
    </source>
</evidence>
<feature type="region of interest" description="Disordered" evidence="10">
    <location>
        <begin position="1"/>
        <end position="65"/>
    </location>
</feature>
<keyword evidence="2 9" id="KW-0808">Transferase</keyword>
<dbReference type="Gene3D" id="3.30.800.10">
    <property type="entry name" value="Phosphatidylinositol Phosphate Kinase II Beta"/>
    <property type="match status" value="1"/>
</dbReference>
<dbReference type="InterPro" id="IPR027484">
    <property type="entry name" value="PInositol-4-P-5-kinase_N"/>
</dbReference>
<organism evidence="13 14">
    <name type="scientific">Symbiodinium microadriaticum</name>
    <name type="common">Dinoflagellate</name>
    <name type="synonym">Zooxanthella microadriatica</name>
    <dbReference type="NCBI Taxonomy" id="2951"/>
    <lineage>
        <taxon>Eukaryota</taxon>
        <taxon>Sar</taxon>
        <taxon>Alveolata</taxon>
        <taxon>Dinophyceae</taxon>
        <taxon>Suessiales</taxon>
        <taxon>Symbiodiniaceae</taxon>
        <taxon>Symbiodinium</taxon>
    </lineage>
</organism>
<keyword evidence="3" id="KW-0677">Repeat</keyword>
<dbReference type="InterPro" id="IPR002498">
    <property type="entry name" value="PInositol-4-P-4/5-kinase_core"/>
</dbReference>
<evidence type="ECO:0000313" key="13">
    <source>
        <dbReference type="EMBL" id="OLP78390.1"/>
    </source>
</evidence>
<comment type="catalytic activity">
    <reaction evidence="8">
        <text>L-seryl-[protein] + ATP = O-phospho-L-seryl-[protein] + ADP + H(+)</text>
        <dbReference type="Rhea" id="RHEA:17989"/>
        <dbReference type="Rhea" id="RHEA-COMP:9863"/>
        <dbReference type="Rhea" id="RHEA-COMP:11604"/>
        <dbReference type="ChEBI" id="CHEBI:15378"/>
        <dbReference type="ChEBI" id="CHEBI:29999"/>
        <dbReference type="ChEBI" id="CHEBI:30616"/>
        <dbReference type="ChEBI" id="CHEBI:83421"/>
        <dbReference type="ChEBI" id="CHEBI:456216"/>
        <dbReference type="EC" id="2.7.11.1"/>
    </reaction>
</comment>
<dbReference type="Pfam" id="PF16095">
    <property type="entry name" value="COR-A"/>
    <property type="match status" value="1"/>
</dbReference>
<evidence type="ECO:0000256" key="6">
    <source>
        <dbReference type="ARBA" id="ARBA00022840"/>
    </source>
</evidence>
<feature type="domain" description="PIPK" evidence="12">
    <location>
        <begin position="393"/>
        <end position="737"/>
    </location>
</feature>
<keyword evidence="4 9" id="KW-0547">Nucleotide-binding</keyword>
<evidence type="ECO:0000256" key="2">
    <source>
        <dbReference type="ARBA" id="ARBA00022679"/>
    </source>
</evidence>
<dbReference type="PANTHER" id="PTHR23086:SF8">
    <property type="entry name" value="PHOSPHATIDYLINOSITOL 5-PHOSPHATE 4-KINASE, ISOFORM A"/>
    <property type="match status" value="1"/>
</dbReference>
<dbReference type="GO" id="GO:0005524">
    <property type="term" value="F:ATP binding"/>
    <property type="evidence" value="ECO:0007669"/>
    <property type="project" value="UniProtKB-UniRule"/>
</dbReference>
<dbReference type="InterPro" id="IPR032171">
    <property type="entry name" value="COR-A"/>
</dbReference>
<dbReference type="SUPFAM" id="SSF56104">
    <property type="entry name" value="SAICAR synthase-like"/>
    <property type="match status" value="1"/>
</dbReference>
<evidence type="ECO:0000256" key="3">
    <source>
        <dbReference type="ARBA" id="ARBA00022737"/>
    </source>
</evidence>
<keyword evidence="14" id="KW-1185">Reference proteome</keyword>
<dbReference type="Pfam" id="PF01504">
    <property type="entry name" value="PIP5K"/>
    <property type="match status" value="1"/>
</dbReference>
<dbReference type="EC" id="2.7.11.1" evidence="1"/>
<dbReference type="PROSITE" id="PS51455">
    <property type="entry name" value="PIPK"/>
    <property type="match status" value="1"/>
</dbReference>
<name>A0A1Q9C647_SYMMI</name>
<dbReference type="Proteomes" id="UP000186817">
    <property type="component" value="Unassembled WGS sequence"/>
</dbReference>
<reference evidence="13 14" key="1">
    <citation type="submission" date="2016-02" db="EMBL/GenBank/DDBJ databases">
        <title>Genome analysis of coral dinoflagellate symbionts highlights evolutionary adaptations to a symbiotic lifestyle.</title>
        <authorList>
            <person name="Aranda M."/>
            <person name="Li Y."/>
            <person name="Liew Y.J."/>
            <person name="Baumgarten S."/>
            <person name="Simakov O."/>
            <person name="Wilson M."/>
            <person name="Piel J."/>
            <person name="Ashoor H."/>
            <person name="Bougouffa S."/>
            <person name="Bajic V.B."/>
            <person name="Ryu T."/>
            <person name="Ravasi T."/>
            <person name="Bayer T."/>
            <person name="Micklem G."/>
            <person name="Kim H."/>
            <person name="Bhak J."/>
            <person name="Lajeunesse T.C."/>
            <person name="Voolstra C.R."/>
        </authorList>
    </citation>
    <scope>NUCLEOTIDE SEQUENCE [LARGE SCALE GENOMIC DNA]</scope>
    <source>
        <strain evidence="13 14">CCMP2467</strain>
    </source>
</reference>
<accession>A0A1Q9C647</accession>
<protein>
    <recommendedName>
        <fullName evidence="1">non-specific serine/threonine protein kinase</fullName>
        <ecNumber evidence="1">2.7.11.1</ecNumber>
    </recommendedName>
</protein>
<feature type="compositionally biased region" description="Basic and acidic residues" evidence="10">
    <location>
        <begin position="2051"/>
        <end position="2066"/>
    </location>
</feature>
<dbReference type="Pfam" id="PF08477">
    <property type="entry name" value="Roc"/>
    <property type="match status" value="1"/>
</dbReference>
<dbReference type="GO" id="GO:0005886">
    <property type="term" value="C:plasma membrane"/>
    <property type="evidence" value="ECO:0007669"/>
    <property type="project" value="TreeGrafter"/>
</dbReference>
<evidence type="ECO:0000256" key="8">
    <source>
        <dbReference type="ARBA" id="ARBA00048679"/>
    </source>
</evidence>
<dbReference type="Gene3D" id="3.30.70.1390">
    <property type="entry name" value="ROC domain from the Parkinson's disease-associated leucine-rich repeat kinase 2"/>
    <property type="match status" value="1"/>
</dbReference>
<dbReference type="InterPro" id="IPR023610">
    <property type="entry name" value="PInositol-4/5-P-5/4-kinase"/>
</dbReference>
<feature type="domain" description="Roc" evidence="11">
    <location>
        <begin position="1385"/>
        <end position="1675"/>
    </location>
</feature>
<dbReference type="Gene3D" id="3.30.810.10">
    <property type="entry name" value="2-Layer Sandwich"/>
    <property type="match status" value="1"/>
</dbReference>
<dbReference type="PANTHER" id="PTHR23086">
    <property type="entry name" value="PHOSPHATIDYLINOSITOL-4-PHOSPHATE 5-KINASE"/>
    <property type="match status" value="1"/>
</dbReference>
<comment type="caution">
    <text evidence="13">The sequence shown here is derived from an EMBL/GenBank/DDBJ whole genome shotgun (WGS) entry which is preliminary data.</text>
</comment>
<dbReference type="CDD" id="cd00139">
    <property type="entry name" value="PIPKc"/>
    <property type="match status" value="1"/>
</dbReference>
<dbReference type="Gene3D" id="3.40.50.300">
    <property type="entry name" value="P-loop containing nucleotide triphosphate hydrolases"/>
    <property type="match status" value="2"/>
</dbReference>
<feature type="region of interest" description="Disordered" evidence="10">
    <location>
        <begin position="2039"/>
        <end position="2073"/>
    </location>
</feature>
<feature type="compositionally biased region" description="Basic and acidic residues" evidence="10">
    <location>
        <begin position="152"/>
        <end position="164"/>
    </location>
</feature>
<evidence type="ECO:0000259" key="12">
    <source>
        <dbReference type="PROSITE" id="PS51455"/>
    </source>
</evidence>
<dbReference type="InterPro" id="IPR022086">
    <property type="entry name" value="IMCp"/>
</dbReference>
<evidence type="ECO:0000256" key="1">
    <source>
        <dbReference type="ARBA" id="ARBA00012513"/>
    </source>
</evidence>
<dbReference type="GO" id="GO:0016308">
    <property type="term" value="F:1-phosphatidylinositol-4-phosphate 5-kinase activity"/>
    <property type="evidence" value="ECO:0007669"/>
    <property type="project" value="TreeGrafter"/>
</dbReference>
<dbReference type="SUPFAM" id="SSF52540">
    <property type="entry name" value="P-loop containing nucleoside triphosphate hydrolases"/>
    <property type="match status" value="2"/>
</dbReference>
<gene>
    <name evidence="13" type="primary">Pip5kl1</name>
    <name evidence="13" type="ORF">AK812_SmicGene41437</name>
</gene>
<sequence length="3520" mass="388412">MVVLDAAPRPTPLSPVPESSTGSQSIHGLGAARSYRQLPPVLEGDVTVPSHRTPESSPSAASLSANDTYRLAVEAWPSDSEASATESTVTTASVAESAQAAAVSKNGARRMTEPSVQPAKKSPRSSVLGKPQPQSKKLSRASPGAASSGEFKNLRVDGLEEPHSSVKQRAMRRAASEPPRSLGGEVRKSGSPPPRQSQVSLATPPRIKRASIGERPGIFVDSNDASTSAGSKGKLQKSPQPSTASRESSLRNATQKPANARLSASRPAPPHHLDPDISGDGFRRSNELLDSKLITVEAGEFERIQFPEGFITELVCARYGTLDTDFKDWADVTDQTREDLLQGEQLGRAGMDTFRALSRKVFRIQYKHSTNLVEVVVQEGQGLELPAGSAEGHLPLLACSWIAPLRQLMLSGQQVTVSNEEFGVDPAPGQVKQLRVQYQSTPRSSFRLYTGGELASFEVLAAPLFASLLQVHSVSYADFLQSLVSGNLLGGKTEASGKSGEIFWRTRDHRYVLKTVSEQEVGQLIKMLPEYKDASAVAQEHLEGNPDSVLTRYYGAYRFHLNGENTFFVVMSNVLAGLGEVQALFDLKGTTEDRWVDPKTGGCLKDNNFAPITLFLDRQDAKMINDCLAADTAFLQEQGIMDYSLLVALCPPDDPVPVAETAGHHRVFSAKESRGLWGETRDCTVCLGLVDMLVTYGWKKKVAHLLKALTIGWVDEIDTMPPHIYAERFCNYFAKKIRPQASLLQVTSVPSNLFKTPCGALGRSGGTASFFATELLQQDGAQGEESKHYWLGKDLARARDEVVFYEVAKTLQGKDGWQILNFMTPYRGVCRAPCAVKDGKDPEDVDLELRTKKSPAKPLERTMLLRNCRDGMVSARMLDIKMGNVTAVGGWQGKGNMKAFVQNITVDSNTNSAGEGFRWLLKRESLQVEAPASFEFLMLQYQAALLVILESATIVGLEPPRAQLINSTDDAASLVSRGIAEDIQEVAKKMLMKDHAVKTTVERRAEFPDSSKILVQRYWSMTCIKEQEDSQGLEGFDNPPALLRSIEHLQLSHIPRHAQKSLSIVRLRRFNLQRMQAVGLLIVTIQAPEYTQDFPDQAPGPPNERCLRAIEVQEQVLLQCIQQVAGLVVACRKVLSVLSRELDTGTLSDAHWEVPVPQQWIGSSVMFVFDCATFPQRASQSVPTRVHIFDWGRSELNTEEGHARLSQSEQADRQKFWRLYRIALAKLLYQCCSLYVARFWKPVASIAFRVWDKDAFTDDDFIGAAELSSVLAAEEAAGTKDLQLQDMGGHRVKAGFLFKGETSVKVSFKPLNLPSTSRLCGGDVASPSDPFVEISALGAPASFVRKNLGHGKLEKFRSARGAARHLATALGDDAKDAFRRALLQGTHHPRCAKLGFVGPARAGKTSTLQALAGLPLRRDQESTHGLACWALSQDLISAAPGQRWQLLQDAQTAASSSRWDRGVAKYVADLVRPPGNAVPPNAAKMGKQESLDEKAVMKRMPVDLIARRLGETAANLNTSHEDKTVVLEAYDFGGQEVYYAMHHLFLSDYGIYLACIDLSAFNAMGVEEAKESEASDTWQALEWWLASIAVHAPNSPVAIVGTHDDCLSQDSRRTVYAEVNERISAFCTKLPELNEQLQINEQSQLCFFPVDNATTDSGRSICDLREAIESMVAKLLQGPLSTAVPLRWSHFWAVLQRTGGSGNLGPLTRVEDLWQRCKRYGFESRAELQNFLRHFHGLGALLHFPESVFEELRDLICLKPGWVGDAAAAVLTAKDKVFQGCVNQVAELKEKGLLHAQLLAAVWRAKHFAKYQGELVGLLQALDLLLSWGHDKQSPLQRQNVFLVPSQLPLRPLREREGDDQDACVLYLDFHGLLRRLLPTLIPRLLCSLSKVESGVQILSMYANFATFAVSTQGQAQGDSLRYSGHWRPRELLLVSVQPWGDLLRCSLRPRRSEAQARHSWRHVERLLHNFREAITAWMPRISFRAGIRCPSCTAGHTHVLDLHSVLRDDDLAVCPKSGDIIEDLPSWLLDWRQHLLQRQQPGSGSPRGVGKPEESDKRIDRDPIKPGEMGPVPPKAAGLQLDYLYASPLDVAPLDIRSEIEALATMPGVECLSVRTATTETLAEVWRTERSSPAPRVLVLSAHCAVEKSQPSLLLEDAVGHAQVVGIRDMDELLALNDLNGPDLAAGDRPSGLVAEPGLRSEAEHFRFFPTKLAPGPDVQLPRLALTLPRFTGLDAHDVPPPVEDFVGRGSTMAAVANAFLGHRRVVWLHGKAGIGKSAFISEFCRFYSLPGDRLFSPSALRLCRNRELPSEAEAAAGGCAALKCGAVRLRLSGLDPTAAVAKLRETLAGNRCLFLALDGVEKSFGSSNPAAAELWAFLEETLVESPGLRVLLASQCPRYDAPLSGKVVAVELPPLGREDACLLLARRSHRPLYPRDLDGPSVRGTTGELPLALAGRRREFLQRLAGHPLMLKMGDTPAEVIAAAAQITPQLPSLFQHPLLQDCPLTSSDEPNNPLPSAPTWVRAVGAPRAEHLEAMHQIWLWVLLLVRTAAEISEESCQAGVLLEEEKVWCCLVHSLGCRPEADQARRLDMTEAVVEDGDTRYDCNEGLEDVRMYWDIEKQAHCCAKFGLGCPDNAFDCESGYMNWVHGWSEGKKIWCCQKTNRGCPPTTITETTTRTSTMTTTFPGCKKFCTLQNVKVTCEERIHFASVHTFLGEVSACQLAHELVLRECQGLCDMCSVSQACLGAANVQTTTPTPTTHQHAHHEKAVAGKPFNCHEGLDMWQMVWFPAKQEWCCNHEKLGCPEKSEQKWSLRQSPDVSGQTAWPTLTLAGLAALVAVMAVTALVTRSRHRLGGTYECRPRSFVESVLGSSGFASVKPSSLPPRHMLHPALRAESSLFVVGKTVLPFSIWTGATVPVAEPGPAGRGPSGTWRLASRGAMDLQLTEPVTLPPNRAQTAAGARAPSASAPSLEVAAVPSVSLQGLMRDLPREIVEHHTIVKQKPEYKTVEKPIEVPAYEVSEQVQEVVTRITQEKVIEVPQTHIVETLRQVPVPEYQEVVREVPLPIVEGREMVQEVPAVLQKEVAVEVPQVQVLECVKQVARIVEQRVNKPYAKPVYQFRERAVEVPQTLVHEEITEVPVPARIELVKQVAKVEVQQVERQVERPQVQITERFEDVPHIEVQENIIEVPKVQMREVVRQVPKVEVQYVEKKVAKPVFEYRERVVEVPQVIYQERIVEVPEVEIREVVRKVPKTIVQYVDKRIPKKDLRYYERVEEVPVHLQHEQPVEVMQVMAVEQIRQVAKVQWQDAPREFPKVQLQSETKHVEVPIHLVHEKPVEVEEVAAVEIVTQKLRPKFEPRDRVVPKLTTEVQERVVHVPQVLVEEQAVELPQANLVEVVREELAPMYQEVIKEVPKIAMNYIERVVEVETSAVNEKQGSVPAGVTGYVSQPGSMTFSGPTLGSAQVWPQSCTVPSTIRGPASIASSRTPSPIRVQSSGVAMMEPVAGLPMSRGSGNIPFR</sequence>
<comment type="catalytic activity">
    <reaction evidence="7">
        <text>L-threonyl-[protein] + ATP = O-phospho-L-threonyl-[protein] + ADP + H(+)</text>
        <dbReference type="Rhea" id="RHEA:46608"/>
        <dbReference type="Rhea" id="RHEA-COMP:11060"/>
        <dbReference type="Rhea" id="RHEA-COMP:11605"/>
        <dbReference type="ChEBI" id="CHEBI:15378"/>
        <dbReference type="ChEBI" id="CHEBI:30013"/>
        <dbReference type="ChEBI" id="CHEBI:30616"/>
        <dbReference type="ChEBI" id="CHEBI:61977"/>
        <dbReference type="ChEBI" id="CHEBI:456216"/>
        <dbReference type="EC" id="2.7.11.1"/>
    </reaction>
</comment>
<dbReference type="InterPro" id="IPR020859">
    <property type="entry name" value="ROC"/>
</dbReference>
<evidence type="ECO:0000259" key="11">
    <source>
        <dbReference type="PROSITE" id="PS51424"/>
    </source>
</evidence>
<evidence type="ECO:0000256" key="9">
    <source>
        <dbReference type="PROSITE-ProRule" id="PRU00781"/>
    </source>
</evidence>
<dbReference type="OrthoDB" id="10252328at2759"/>
<feature type="region of interest" description="Disordered" evidence="10">
    <location>
        <begin position="100"/>
        <end position="282"/>
    </location>
</feature>
<proteinExistence type="predicted"/>
<evidence type="ECO:0000256" key="10">
    <source>
        <dbReference type="SAM" id="MobiDB-lite"/>
    </source>
</evidence>
<dbReference type="Pfam" id="PF12314">
    <property type="entry name" value="IMCp"/>
    <property type="match status" value="1"/>
</dbReference>
<feature type="compositionally biased region" description="Basic and acidic residues" evidence="10">
    <location>
        <begin position="271"/>
        <end position="282"/>
    </location>
</feature>
<feature type="compositionally biased region" description="Polar residues" evidence="10">
    <location>
        <begin position="237"/>
        <end position="257"/>
    </location>
</feature>
<keyword evidence="5 9" id="KW-0418">Kinase</keyword>
<evidence type="ECO:0000256" key="5">
    <source>
        <dbReference type="ARBA" id="ARBA00022777"/>
    </source>
</evidence>
<evidence type="ECO:0000256" key="7">
    <source>
        <dbReference type="ARBA" id="ARBA00047899"/>
    </source>
</evidence>
<dbReference type="GO" id="GO:0046854">
    <property type="term" value="P:phosphatidylinositol phosphate biosynthetic process"/>
    <property type="evidence" value="ECO:0007669"/>
    <property type="project" value="TreeGrafter"/>
</dbReference>
<dbReference type="PROSITE" id="PS51424">
    <property type="entry name" value="ROC"/>
    <property type="match status" value="1"/>
</dbReference>
<dbReference type="InterPro" id="IPR027483">
    <property type="entry name" value="PInositol-4-P-4/5-kinase_C_sf"/>
</dbReference>
<feature type="compositionally biased region" description="Polar residues" evidence="10">
    <location>
        <begin position="17"/>
        <end position="26"/>
    </location>
</feature>
<feature type="compositionally biased region" description="Low complexity" evidence="10">
    <location>
        <begin position="56"/>
        <end position="65"/>
    </location>
</feature>